<evidence type="ECO:0008006" key="16">
    <source>
        <dbReference type="Google" id="ProtNLM"/>
    </source>
</evidence>
<dbReference type="InterPro" id="IPR001128">
    <property type="entry name" value="Cyt_P450"/>
</dbReference>
<dbReference type="SUPFAM" id="SSF48264">
    <property type="entry name" value="Cytochrome P450"/>
    <property type="match status" value="1"/>
</dbReference>
<dbReference type="SUPFAM" id="SSF50249">
    <property type="entry name" value="Nucleic acid-binding proteins"/>
    <property type="match status" value="1"/>
</dbReference>
<dbReference type="GO" id="GO:0020037">
    <property type="term" value="F:heme binding"/>
    <property type="evidence" value="ECO:0007669"/>
    <property type="project" value="InterPro"/>
</dbReference>
<dbReference type="EMBL" id="JAYWIO010000003">
    <property type="protein sequence ID" value="KAK7277202.1"/>
    <property type="molecule type" value="Genomic_DNA"/>
</dbReference>
<dbReference type="AlphaFoldDB" id="A0AAN9FIR9"/>
<sequence>MSVMQFVLVGFVVLVLYVFNVLVLKPRSLRAKLQRQGINGPTPHFFFGNIPEMKSTLLQVQSTKQDKEGDENDHDLSLSHTWPSTMFPHVQKWRNRYGSMFLFSKGNIQCLMVMDIEMVKQIILYTSLNLGKPTYVSKSLKPFLGQGIISSNGPLWAHQRKIIAPQLYLDKVKAMVNLVVDSTNIMLRSWETRLEREGGVSEIKVDEDLKNLSADVIAKACFGSNYIEAKEIFTKLRDLQRVISMSYAYAGIPGFLYLPIRTNRKIWRLEKDINSMIMKLIKQRMNQAQEQDLLQMILEGAKNCEDSDGILSNSASRDRFMIDNCKNIFSSGHESTAITATWCLMLLAAHHDCQDRVRAEVLEVCGSDPPNASMLRNLEKLNNVIQETLRLYPPSPFINRAALQDIDIKGILIPKGMSIQIPMAMLQQDPELWGPDAHEFNPERFSNGVIGATKFPQAYTPFGIGTRVCVGQHLAMAELKDSIAIVHGKIIDIVDGSKWWYPTCKCLKFGVAENGTYHCPNCARHVFNVSPSYKIVIEDRFCELVSAYTI</sequence>
<feature type="binding site" description="axial binding residue" evidence="11">
    <location>
        <position position="469"/>
    </location>
    <ligand>
        <name>heme</name>
        <dbReference type="ChEBI" id="CHEBI:30413"/>
    </ligand>
    <ligandPart>
        <name>Fe</name>
        <dbReference type="ChEBI" id="CHEBI:18248"/>
    </ligandPart>
</feature>
<evidence type="ECO:0000256" key="10">
    <source>
        <dbReference type="ARBA" id="ARBA00023136"/>
    </source>
</evidence>
<proteinExistence type="inferred from homology"/>
<dbReference type="PANTHER" id="PTHR24282">
    <property type="entry name" value="CYTOCHROME P450 FAMILY MEMBER"/>
    <property type="match status" value="1"/>
</dbReference>
<dbReference type="InterPro" id="IPR012340">
    <property type="entry name" value="NA-bd_OB-fold"/>
</dbReference>
<dbReference type="InterPro" id="IPR036396">
    <property type="entry name" value="Cyt_P450_sf"/>
</dbReference>
<dbReference type="GO" id="GO:0016705">
    <property type="term" value="F:oxidoreductase activity, acting on paired donors, with incorporation or reduction of molecular oxygen"/>
    <property type="evidence" value="ECO:0007669"/>
    <property type="project" value="InterPro"/>
</dbReference>
<keyword evidence="4 13" id="KW-0812">Transmembrane</keyword>
<dbReference type="GO" id="GO:0016020">
    <property type="term" value="C:membrane"/>
    <property type="evidence" value="ECO:0007669"/>
    <property type="project" value="UniProtKB-SubCell"/>
</dbReference>
<dbReference type="Gene3D" id="1.10.630.10">
    <property type="entry name" value="Cytochrome P450"/>
    <property type="match status" value="1"/>
</dbReference>
<dbReference type="InterPro" id="IPR017972">
    <property type="entry name" value="Cyt_P450_CS"/>
</dbReference>
<dbReference type="PANTHER" id="PTHR24282:SF26">
    <property type="entry name" value="CYTOCHROME P450"/>
    <property type="match status" value="1"/>
</dbReference>
<gene>
    <name evidence="14" type="ORF">RIF29_18353</name>
</gene>
<dbReference type="PRINTS" id="PR00385">
    <property type="entry name" value="P450"/>
</dbReference>
<dbReference type="GO" id="GO:0004497">
    <property type="term" value="F:monooxygenase activity"/>
    <property type="evidence" value="ECO:0007669"/>
    <property type="project" value="UniProtKB-KW"/>
</dbReference>
<evidence type="ECO:0000256" key="8">
    <source>
        <dbReference type="ARBA" id="ARBA00023004"/>
    </source>
</evidence>
<evidence type="ECO:0000256" key="9">
    <source>
        <dbReference type="ARBA" id="ARBA00023033"/>
    </source>
</evidence>
<keyword evidence="9 12" id="KW-0503">Monooxygenase</keyword>
<dbReference type="InterPro" id="IPR002401">
    <property type="entry name" value="Cyt_P450_E_grp-I"/>
</dbReference>
<accession>A0AAN9FIR9</accession>
<reference evidence="14 15" key="1">
    <citation type="submission" date="2024-01" db="EMBL/GenBank/DDBJ databases">
        <title>The genomes of 5 underutilized Papilionoideae crops provide insights into root nodulation and disease resistanc.</title>
        <authorList>
            <person name="Yuan L."/>
        </authorList>
    </citation>
    <scope>NUCLEOTIDE SEQUENCE [LARGE SCALE GENOMIC DNA]</scope>
    <source>
        <strain evidence="14">ZHUSHIDOU_FW_LH</strain>
        <tissue evidence="14">Leaf</tissue>
    </source>
</reference>
<comment type="caution">
    <text evidence="14">The sequence shown here is derived from an EMBL/GenBank/DDBJ whole genome shotgun (WGS) entry which is preliminary data.</text>
</comment>
<keyword evidence="10 13" id="KW-0472">Membrane</keyword>
<comment type="similarity">
    <text evidence="2 12">Belongs to the cytochrome P450 family.</text>
</comment>
<evidence type="ECO:0000256" key="7">
    <source>
        <dbReference type="ARBA" id="ARBA00023002"/>
    </source>
</evidence>
<dbReference type="Pfam" id="PF00067">
    <property type="entry name" value="p450"/>
    <property type="match status" value="1"/>
</dbReference>
<feature type="transmembrane region" description="Helical" evidence="13">
    <location>
        <begin position="6"/>
        <end position="24"/>
    </location>
</feature>
<evidence type="ECO:0000256" key="3">
    <source>
        <dbReference type="ARBA" id="ARBA00022617"/>
    </source>
</evidence>
<dbReference type="InterPro" id="IPR050665">
    <property type="entry name" value="Cytochrome_P450_Monooxygen"/>
</dbReference>
<dbReference type="PROSITE" id="PS00086">
    <property type="entry name" value="CYTOCHROME_P450"/>
    <property type="match status" value="1"/>
</dbReference>
<evidence type="ECO:0000256" key="6">
    <source>
        <dbReference type="ARBA" id="ARBA00022989"/>
    </source>
</evidence>
<keyword evidence="7 12" id="KW-0560">Oxidoreductase</keyword>
<comment type="cofactor">
    <cofactor evidence="11">
        <name>heme</name>
        <dbReference type="ChEBI" id="CHEBI:30413"/>
    </cofactor>
</comment>
<keyword evidence="5 11" id="KW-0479">Metal-binding</keyword>
<keyword evidence="6 13" id="KW-1133">Transmembrane helix</keyword>
<evidence type="ECO:0000256" key="12">
    <source>
        <dbReference type="RuleBase" id="RU000461"/>
    </source>
</evidence>
<evidence type="ECO:0000256" key="13">
    <source>
        <dbReference type="SAM" id="Phobius"/>
    </source>
</evidence>
<evidence type="ECO:0000313" key="15">
    <source>
        <dbReference type="Proteomes" id="UP001372338"/>
    </source>
</evidence>
<dbReference type="GO" id="GO:0005506">
    <property type="term" value="F:iron ion binding"/>
    <property type="evidence" value="ECO:0007669"/>
    <property type="project" value="InterPro"/>
</dbReference>
<evidence type="ECO:0000256" key="5">
    <source>
        <dbReference type="ARBA" id="ARBA00022723"/>
    </source>
</evidence>
<evidence type="ECO:0000256" key="2">
    <source>
        <dbReference type="ARBA" id="ARBA00010617"/>
    </source>
</evidence>
<dbReference type="PRINTS" id="PR00463">
    <property type="entry name" value="EP450I"/>
</dbReference>
<evidence type="ECO:0000256" key="1">
    <source>
        <dbReference type="ARBA" id="ARBA00004167"/>
    </source>
</evidence>
<evidence type="ECO:0000256" key="4">
    <source>
        <dbReference type="ARBA" id="ARBA00022692"/>
    </source>
</evidence>
<dbReference type="Proteomes" id="UP001372338">
    <property type="component" value="Unassembled WGS sequence"/>
</dbReference>
<comment type="subcellular location">
    <subcellularLocation>
        <location evidence="1">Membrane</location>
        <topology evidence="1">Single-pass membrane protein</topology>
    </subcellularLocation>
</comment>
<keyword evidence="15" id="KW-1185">Reference proteome</keyword>
<keyword evidence="3 11" id="KW-0349">Heme</keyword>
<organism evidence="14 15">
    <name type="scientific">Crotalaria pallida</name>
    <name type="common">Smooth rattlebox</name>
    <name type="synonym">Crotalaria striata</name>
    <dbReference type="NCBI Taxonomy" id="3830"/>
    <lineage>
        <taxon>Eukaryota</taxon>
        <taxon>Viridiplantae</taxon>
        <taxon>Streptophyta</taxon>
        <taxon>Embryophyta</taxon>
        <taxon>Tracheophyta</taxon>
        <taxon>Spermatophyta</taxon>
        <taxon>Magnoliopsida</taxon>
        <taxon>eudicotyledons</taxon>
        <taxon>Gunneridae</taxon>
        <taxon>Pentapetalae</taxon>
        <taxon>rosids</taxon>
        <taxon>fabids</taxon>
        <taxon>Fabales</taxon>
        <taxon>Fabaceae</taxon>
        <taxon>Papilionoideae</taxon>
        <taxon>50 kb inversion clade</taxon>
        <taxon>genistoids sensu lato</taxon>
        <taxon>core genistoids</taxon>
        <taxon>Crotalarieae</taxon>
        <taxon>Crotalaria</taxon>
    </lineage>
</organism>
<evidence type="ECO:0000256" key="11">
    <source>
        <dbReference type="PIRSR" id="PIRSR602401-1"/>
    </source>
</evidence>
<name>A0AAN9FIR9_CROPI</name>
<evidence type="ECO:0000313" key="14">
    <source>
        <dbReference type="EMBL" id="KAK7277202.1"/>
    </source>
</evidence>
<protein>
    <recommendedName>
        <fullName evidence="16">Cytochrome P450</fullName>
    </recommendedName>
</protein>
<keyword evidence="8 11" id="KW-0408">Iron</keyword>